<dbReference type="PANTHER" id="PTHR42859:SF10">
    <property type="entry name" value="DIMETHYLSULFOXIDE REDUCTASE CHAIN B"/>
    <property type="match status" value="1"/>
</dbReference>
<evidence type="ECO:0000313" key="10">
    <source>
        <dbReference type="Proteomes" id="UP000634004"/>
    </source>
</evidence>
<comment type="caution">
    <text evidence="9">The sequence shown here is derived from an EMBL/GenBank/DDBJ whole genome shotgun (WGS) entry which is preliminary data.</text>
</comment>
<proteinExistence type="predicted"/>
<keyword evidence="10" id="KW-1185">Reference proteome</keyword>
<dbReference type="SUPFAM" id="SSF51905">
    <property type="entry name" value="FAD/NAD(P)-binding domain"/>
    <property type="match status" value="1"/>
</dbReference>
<dbReference type="AlphaFoldDB" id="A0A8J3CUV4"/>
<dbReference type="InterPro" id="IPR017896">
    <property type="entry name" value="4Fe4S_Fe-S-bd"/>
</dbReference>
<evidence type="ECO:0000256" key="5">
    <source>
        <dbReference type="ARBA" id="ARBA00023004"/>
    </source>
</evidence>
<protein>
    <recommendedName>
        <fullName evidence="11">Oxidoreductase</fullName>
    </recommendedName>
</protein>
<feature type="domain" description="4Fe-4S ferredoxin-type" evidence="8">
    <location>
        <begin position="637"/>
        <end position="669"/>
    </location>
</feature>
<evidence type="ECO:0000256" key="2">
    <source>
        <dbReference type="ARBA" id="ARBA00022485"/>
    </source>
</evidence>
<reference evidence="9" key="1">
    <citation type="journal article" date="2014" name="Int. J. Syst. Evol. Microbiol.">
        <title>Complete genome sequence of Corynebacterium casei LMG S-19264T (=DSM 44701T), isolated from a smear-ripened cheese.</title>
        <authorList>
            <consortium name="US DOE Joint Genome Institute (JGI-PGF)"/>
            <person name="Walter F."/>
            <person name="Albersmeier A."/>
            <person name="Kalinowski J."/>
            <person name="Ruckert C."/>
        </authorList>
    </citation>
    <scope>NUCLEOTIDE SEQUENCE</scope>
    <source>
        <strain evidence="9">KCTC 32513</strain>
    </source>
</reference>
<evidence type="ECO:0000256" key="1">
    <source>
        <dbReference type="ARBA" id="ARBA00022448"/>
    </source>
</evidence>
<dbReference type="SUPFAM" id="SSF54862">
    <property type="entry name" value="4Fe-4S ferredoxins"/>
    <property type="match status" value="1"/>
</dbReference>
<dbReference type="PRINTS" id="PR00469">
    <property type="entry name" value="PNDRDTASEII"/>
</dbReference>
<dbReference type="Gene3D" id="3.30.70.20">
    <property type="match status" value="2"/>
</dbReference>
<dbReference type="Gene3D" id="2.60.120.10">
    <property type="entry name" value="Jelly Rolls"/>
    <property type="match status" value="2"/>
</dbReference>
<dbReference type="RefSeq" id="WP_189499609.1">
    <property type="nucleotide sequence ID" value="NZ_BMZH01000021.1"/>
</dbReference>
<dbReference type="SUPFAM" id="SSF51206">
    <property type="entry name" value="cAMP-binding domain-like"/>
    <property type="match status" value="2"/>
</dbReference>
<dbReference type="PROSITE" id="PS00889">
    <property type="entry name" value="CNMP_BINDING_2"/>
    <property type="match status" value="1"/>
</dbReference>
<dbReference type="PRINTS" id="PR00368">
    <property type="entry name" value="FADPNR"/>
</dbReference>
<evidence type="ECO:0000256" key="4">
    <source>
        <dbReference type="ARBA" id="ARBA00022982"/>
    </source>
</evidence>
<dbReference type="Pfam" id="PF13247">
    <property type="entry name" value="Fer4_11"/>
    <property type="match status" value="1"/>
</dbReference>
<dbReference type="InterPro" id="IPR018490">
    <property type="entry name" value="cNMP-bd_dom_sf"/>
</dbReference>
<dbReference type="Gene3D" id="3.50.50.60">
    <property type="entry name" value="FAD/NAD(P)-binding domain"/>
    <property type="match status" value="2"/>
</dbReference>
<dbReference type="InterPro" id="IPR036188">
    <property type="entry name" value="FAD/NAD-bd_sf"/>
</dbReference>
<sequence>MVKQSDIKFDVAIIGSGPAGLSAAGRAAELGMSHVLLEKTDHLSDTIFCYQKGKHIMATPDALVLRSEFEFEAGSREDILDRWNSKAESINVSLNAEVIEIKGKKENFIIKTKAGDTIEARHVILGIGTQGNPNTMRCPGGDKAHIQYSLDDPDAYFDEDIIVIGAGDAGIENALGLIRRPELENRVIIMNRRAEFSRAKDANVKALMSAAADGRMTIMTESETQEVYDKQADVSTKDGIRTVAADRIIARLGSAPPRKFIESCGVEFASTDRLAYPTLSPKFETSVPGLYVIGALAGYPLIKHCMNQGYDVIENINGNTDLKPADEPLLIHLFRALPNPEAVSEWLEFLRTKIKIFNGLTPLQMREFMLDSKVHVFDPKKMVFRRNDVGDSLFCIAEGAVAVRIDPNDLSKTITIPEGEIFGEAGLISGRRRNASIFAETRSILVEVPRNAARKLLATVPAVQASVDRTATERLLLAILGQGLQKEDLSEIMETATLETIQANEYLIEEDAEDADVFIIRVGSMVVEKEVAGNNVFLAYVPAGAYVGEMAMLEDGRRTASVKAAVKSEVIRLKGEAFKTLLAAKPKLRASVIEKFADRRALNSYIEANKDSFGGVADMFTARANFLMKQGLGEATDALLIDEKLCIGCDNCEVACAESHDGISRLNREAGTTFDHLHVPTSCRHCEHPHCMSDCPPNAIRRAPDGEVFIDDSCIGCGNCERYCPYGVIQMARPAPSKPSLFSWIAMGAGPGPGQPPKAWIKKKAKGKAPSGPKQAVKCDMCKGITGGAACVRACPTGAAIRVSPEEFLDASRSKVR</sequence>
<feature type="domain" description="4Fe-4S ferredoxin-type" evidence="8">
    <location>
        <begin position="706"/>
        <end position="734"/>
    </location>
</feature>
<keyword evidence="3" id="KW-0479">Metal-binding</keyword>
<evidence type="ECO:0000256" key="6">
    <source>
        <dbReference type="ARBA" id="ARBA00023014"/>
    </source>
</evidence>
<dbReference type="EMBL" id="BMZH01000021">
    <property type="protein sequence ID" value="GHB04587.1"/>
    <property type="molecule type" value="Genomic_DNA"/>
</dbReference>
<evidence type="ECO:0000259" key="7">
    <source>
        <dbReference type="PROSITE" id="PS50042"/>
    </source>
</evidence>
<organism evidence="9 10">
    <name type="scientific">Algimonas arctica</name>
    <dbReference type="NCBI Taxonomy" id="1479486"/>
    <lineage>
        <taxon>Bacteria</taxon>
        <taxon>Pseudomonadati</taxon>
        <taxon>Pseudomonadota</taxon>
        <taxon>Alphaproteobacteria</taxon>
        <taxon>Maricaulales</taxon>
        <taxon>Robiginitomaculaceae</taxon>
        <taxon>Algimonas</taxon>
    </lineage>
</organism>
<dbReference type="Pfam" id="PF00027">
    <property type="entry name" value="cNMP_binding"/>
    <property type="match status" value="2"/>
</dbReference>
<keyword evidence="1" id="KW-0813">Transport</keyword>
<gene>
    <name evidence="9" type="ORF">GCM10009069_28980</name>
</gene>
<evidence type="ECO:0000256" key="3">
    <source>
        <dbReference type="ARBA" id="ARBA00022723"/>
    </source>
</evidence>
<feature type="domain" description="Cyclic nucleotide-binding" evidence="7">
    <location>
        <begin position="480"/>
        <end position="599"/>
    </location>
</feature>
<dbReference type="InterPro" id="IPR000595">
    <property type="entry name" value="cNMP-bd_dom"/>
</dbReference>
<name>A0A8J3CUV4_9PROT</name>
<dbReference type="PROSITE" id="PS50042">
    <property type="entry name" value="CNMP_BINDING_3"/>
    <property type="match status" value="2"/>
</dbReference>
<dbReference type="InterPro" id="IPR014710">
    <property type="entry name" value="RmlC-like_jellyroll"/>
</dbReference>
<feature type="domain" description="Cyclic nucleotide-binding" evidence="7">
    <location>
        <begin position="356"/>
        <end position="457"/>
    </location>
</feature>
<evidence type="ECO:0008006" key="11">
    <source>
        <dbReference type="Google" id="ProtNLM"/>
    </source>
</evidence>
<dbReference type="SMART" id="SM00100">
    <property type="entry name" value="cNMP"/>
    <property type="match status" value="2"/>
</dbReference>
<dbReference type="CDD" id="cd00038">
    <property type="entry name" value="CAP_ED"/>
    <property type="match status" value="2"/>
</dbReference>
<dbReference type="PROSITE" id="PS00198">
    <property type="entry name" value="4FE4S_FER_1"/>
    <property type="match status" value="1"/>
</dbReference>
<dbReference type="GO" id="GO:0046872">
    <property type="term" value="F:metal ion binding"/>
    <property type="evidence" value="ECO:0007669"/>
    <property type="project" value="UniProtKB-KW"/>
</dbReference>
<dbReference type="PANTHER" id="PTHR42859">
    <property type="entry name" value="OXIDOREDUCTASE"/>
    <property type="match status" value="1"/>
</dbReference>
<dbReference type="InterPro" id="IPR017900">
    <property type="entry name" value="4Fe4S_Fe_S_CS"/>
</dbReference>
<evidence type="ECO:0000313" key="9">
    <source>
        <dbReference type="EMBL" id="GHB04587.1"/>
    </source>
</evidence>
<keyword evidence="5" id="KW-0408">Iron</keyword>
<reference evidence="9" key="2">
    <citation type="submission" date="2020-09" db="EMBL/GenBank/DDBJ databases">
        <authorList>
            <person name="Sun Q."/>
            <person name="Kim S."/>
        </authorList>
    </citation>
    <scope>NUCLEOTIDE SEQUENCE</scope>
    <source>
        <strain evidence="9">KCTC 32513</strain>
    </source>
</reference>
<keyword evidence="4" id="KW-0249">Electron transport</keyword>
<dbReference type="InterPro" id="IPR050294">
    <property type="entry name" value="RnfB_subfamily"/>
</dbReference>
<dbReference type="InterPro" id="IPR018488">
    <property type="entry name" value="cNMP-bd_CS"/>
</dbReference>
<dbReference type="GO" id="GO:0051539">
    <property type="term" value="F:4 iron, 4 sulfur cluster binding"/>
    <property type="evidence" value="ECO:0007669"/>
    <property type="project" value="UniProtKB-KW"/>
</dbReference>
<dbReference type="Pfam" id="PF13738">
    <property type="entry name" value="Pyr_redox_3"/>
    <property type="match status" value="1"/>
</dbReference>
<keyword evidence="6" id="KW-0411">Iron-sulfur</keyword>
<dbReference type="PROSITE" id="PS51379">
    <property type="entry name" value="4FE4S_FER_2"/>
    <property type="match status" value="3"/>
</dbReference>
<dbReference type="CDD" id="cd16367">
    <property type="entry name" value="DMSOR_beta_like"/>
    <property type="match status" value="1"/>
</dbReference>
<evidence type="ECO:0000259" key="8">
    <source>
        <dbReference type="PROSITE" id="PS51379"/>
    </source>
</evidence>
<feature type="domain" description="4Fe-4S ferredoxin-type" evidence="8">
    <location>
        <begin position="773"/>
        <end position="806"/>
    </location>
</feature>
<dbReference type="Proteomes" id="UP000634004">
    <property type="component" value="Unassembled WGS sequence"/>
</dbReference>
<keyword evidence="2" id="KW-0004">4Fe-4S</keyword>
<accession>A0A8J3CUV4</accession>